<sequence>MAVKQTADLLIPLANFYTRNGLDREDRHACHAFIQDAFPGQNIEEAACQGYCSLTFFVGDEVIVQFRPRQYKLNHRVAHAAQEVYGRFAPRTTYVTTLPKPALLVYSMNRLPGVSYQDFRASNASLANSTVARATLCKDFAAFLAIGWQRRECIPLPLGIVGSSLRSRLELLCKDLPHRFQPTAKRILKNIRQIELLPRVLTHGDITPSNIIINPLTHHLIGLVDWAEAEPLPFGTCLYGLEEILGEITEMNFHYHPKATYLRNVFWAELTTQVSELKQDGLMRAVRLARDLGVLLWHGIAWDDGAINRVVSESRGEDESEIRRLDAFLDTEIHDGIQCVSQMAVENASKL</sequence>
<dbReference type="Gene3D" id="3.90.1200.10">
    <property type="match status" value="1"/>
</dbReference>
<feature type="domain" description="Aminoglycoside phosphotransferase" evidence="1">
    <location>
        <begin position="50"/>
        <end position="229"/>
    </location>
</feature>
<evidence type="ECO:0000313" key="3">
    <source>
        <dbReference type="Proteomes" id="UP000672032"/>
    </source>
</evidence>
<dbReference type="SUPFAM" id="SSF56112">
    <property type="entry name" value="Protein kinase-like (PK-like)"/>
    <property type="match status" value="1"/>
</dbReference>
<protein>
    <recommendedName>
        <fullName evidence="1">Aminoglycoside phosphotransferase domain-containing protein</fullName>
    </recommendedName>
</protein>
<reference evidence="2" key="1">
    <citation type="submission" date="2020-10" db="EMBL/GenBank/DDBJ databases">
        <title>Genome Sequence of Monilinia vaccinii-corymbosi Sheds Light on Mummy Berry Disease Infection of Blueberry and Mating Type.</title>
        <authorList>
            <person name="Yow A.G."/>
            <person name="Zhang Y."/>
            <person name="Bansal K."/>
            <person name="Eacker S.M."/>
            <person name="Sullivan S."/>
            <person name="Liachko I."/>
            <person name="Cubeta M.A."/>
            <person name="Rollins J.A."/>
            <person name="Ashrafi H."/>
        </authorList>
    </citation>
    <scope>NUCLEOTIDE SEQUENCE</scope>
    <source>
        <strain evidence="2">RL-1</strain>
    </source>
</reference>
<keyword evidence="3" id="KW-1185">Reference proteome</keyword>
<dbReference type="EMBL" id="CP063409">
    <property type="protein sequence ID" value="QSZ34803.1"/>
    <property type="molecule type" value="Genomic_DNA"/>
</dbReference>
<organism evidence="2 3">
    <name type="scientific">Monilinia vaccinii-corymbosi</name>
    <dbReference type="NCBI Taxonomy" id="61207"/>
    <lineage>
        <taxon>Eukaryota</taxon>
        <taxon>Fungi</taxon>
        <taxon>Dikarya</taxon>
        <taxon>Ascomycota</taxon>
        <taxon>Pezizomycotina</taxon>
        <taxon>Leotiomycetes</taxon>
        <taxon>Helotiales</taxon>
        <taxon>Sclerotiniaceae</taxon>
        <taxon>Monilinia</taxon>
    </lineage>
</organism>
<evidence type="ECO:0000259" key="1">
    <source>
        <dbReference type="Pfam" id="PF01636"/>
    </source>
</evidence>
<dbReference type="Proteomes" id="UP000672032">
    <property type="component" value="Chromosome 5"/>
</dbReference>
<dbReference type="Pfam" id="PF01636">
    <property type="entry name" value="APH"/>
    <property type="match status" value="1"/>
</dbReference>
<dbReference type="InterPro" id="IPR011009">
    <property type="entry name" value="Kinase-like_dom_sf"/>
</dbReference>
<dbReference type="OrthoDB" id="5598852at2759"/>
<name>A0A8A3PIE6_9HELO</name>
<proteinExistence type="predicted"/>
<dbReference type="InterPro" id="IPR002575">
    <property type="entry name" value="Aminoglycoside_PTrfase"/>
</dbReference>
<dbReference type="AlphaFoldDB" id="A0A8A3PIE6"/>
<accession>A0A8A3PIE6</accession>
<gene>
    <name evidence="2" type="ORF">DSL72_007661</name>
</gene>
<evidence type="ECO:0000313" key="2">
    <source>
        <dbReference type="EMBL" id="QSZ34803.1"/>
    </source>
</evidence>